<reference evidence="1 2" key="1">
    <citation type="journal article" date="2016" name="Mol. Biol. Evol.">
        <title>Comparative Genomics of Early-Diverging Mushroom-Forming Fungi Provides Insights into the Origins of Lignocellulose Decay Capabilities.</title>
        <authorList>
            <person name="Nagy L.G."/>
            <person name="Riley R."/>
            <person name="Tritt A."/>
            <person name="Adam C."/>
            <person name="Daum C."/>
            <person name="Floudas D."/>
            <person name="Sun H."/>
            <person name="Yadav J.S."/>
            <person name="Pangilinan J."/>
            <person name="Larsson K.H."/>
            <person name="Matsuura K."/>
            <person name="Barry K."/>
            <person name="Labutti K."/>
            <person name="Kuo R."/>
            <person name="Ohm R.A."/>
            <person name="Bhattacharya S.S."/>
            <person name="Shirouzu T."/>
            <person name="Yoshinaga Y."/>
            <person name="Martin F.M."/>
            <person name="Grigoriev I.V."/>
            <person name="Hibbett D.S."/>
        </authorList>
    </citation>
    <scope>NUCLEOTIDE SEQUENCE [LARGE SCALE GENOMIC DNA]</scope>
    <source>
        <strain evidence="1 2">HHB14362 ss-1</strain>
    </source>
</reference>
<evidence type="ECO:0000313" key="2">
    <source>
        <dbReference type="Proteomes" id="UP000076761"/>
    </source>
</evidence>
<accession>A0A165MIR5</accession>
<name>A0A165MIR5_9AGAM</name>
<keyword evidence="2" id="KW-1185">Reference proteome</keyword>
<protein>
    <submittedName>
        <fullName evidence="1">Uncharacterized protein</fullName>
    </submittedName>
</protein>
<sequence length="118" mass="12583">MSNEGYPATNTQPHLYMQLQGCQGLGYHSAPSHPYSGAASVNNAVRGVPRSAGSILQRGHKAPRLSSPTNRGCAVRAVRLGERRRLEPEPLRFRLTLRVPPSCTGHASRGVPTTGEGG</sequence>
<dbReference type="InParanoid" id="A0A165MIR5"/>
<dbReference type="AlphaFoldDB" id="A0A165MIR5"/>
<organism evidence="1 2">
    <name type="scientific">Neolentinus lepideus HHB14362 ss-1</name>
    <dbReference type="NCBI Taxonomy" id="1314782"/>
    <lineage>
        <taxon>Eukaryota</taxon>
        <taxon>Fungi</taxon>
        <taxon>Dikarya</taxon>
        <taxon>Basidiomycota</taxon>
        <taxon>Agaricomycotina</taxon>
        <taxon>Agaricomycetes</taxon>
        <taxon>Gloeophyllales</taxon>
        <taxon>Gloeophyllaceae</taxon>
        <taxon>Neolentinus</taxon>
    </lineage>
</organism>
<proteinExistence type="predicted"/>
<dbReference type="EMBL" id="KV425685">
    <property type="protein sequence ID" value="KZT18381.1"/>
    <property type="molecule type" value="Genomic_DNA"/>
</dbReference>
<gene>
    <name evidence="1" type="ORF">NEOLEDRAFT_1246463</name>
</gene>
<evidence type="ECO:0000313" key="1">
    <source>
        <dbReference type="EMBL" id="KZT18381.1"/>
    </source>
</evidence>
<dbReference type="Proteomes" id="UP000076761">
    <property type="component" value="Unassembled WGS sequence"/>
</dbReference>